<keyword evidence="5 7" id="KW-1133">Transmembrane helix</keyword>
<dbReference type="Pfam" id="PF03600">
    <property type="entry name" value="CitMHS"/>
    <property type="match status" value="1"/>
</dbReference>
<feature type="transmembrane region" description="Helical" evidence="7">
    <location>
        <begin position="402"/>
        <end position="435"/>
    </location>
</feature>
<feature type="transmembrane region" description="Helical" evidence="7">
    <location>
        <begin position="5"/>
        <end position="22"/>
    </location>
</feature>
<keyword evidence="10" id="KW-1185">Reference proteome</keyword>
<proteinExistence type="predicted"/>
<dbReference type="InterPro" id="IPR051679">
    <property type="entry name" value="DASS-Related_Transporters"/>
</dbReference>
<feature type="transmembrane region" description="Helical" evidence="7">
    <location>
        <begin position="570"/>
        <end position="589"/>
    </location>
</feature>
<feature type="transmembrane region" description="Helical" evidence="7">
    <location>
        <begin position="28"/>
        <end position="45"/>
    </location>
</feature>
<evidence type="ECO:0000259" key="8">
    <source>
        <dbReference type="PROSITE" id="PS51202"/>
    </source>
</evidence>
<keyword evidence="4" id="KW-0677">Repeat</keyword>
<dbReference type="PROSITE" id="PS51202">
    <property type="entry name" value="RCK_C"/>
    <property type="match status" value="2"/>
</dbReference>
<keyword evidence="2" id="KW-0813">Transport</keyword>
<feature type="transmembrane region" description="Helical" evidence="7">
    <location>
        <begin position="139"/>
        <end position="160"/>
    </location>
</feature>
<keyword evidence="6 7" id="KW-0472">Membrane</keyword>
<accession>A0ABU5ZPD3</accession>
<dbReference type="PROSITE" id="PS01271">
    <property type="entry name" value="NA_SULFATE"/>
    <property type="match status" value="1"/>
</dbReference>
<feature type="transmembrane region" description="Helical" evidence="7">
    <location>
        <begin position="472"/>
        <end position="498"/>
    </location>
</feature>
<evidence type="ECO:0000256" key="1">
    <source>
        <dbReference type="ARBA" id="ARBA00004141"/>
    </source>
</evidence>
<feature type="transmembrane region" description="Helical" evidence="7">
    <location>
        <begin position="97"/>
        <end position="118"/>
    </location>
</feature>
<evidence type="ECO:0000313" key="10">
    <source>
        <dbReference type="Proteomes" id="UP001310386"/>
    </source>
</evidence>
<keyword evidence="3 7" id="KW-0812">Transmembrane</keyword>
<evidence type="ECO:0000256" key="6">
    <source>
        <dbReference type="ARBA" id="ARBA00023136"/>
    </source>
</evidence>
<dbReference type="Pfam" id="PF02080">
    <property type="entry name" value="TrkA_C"/>
    <property type="match status" value="2"/>
</dbReference>
<dbReference type="SUPFAM" id="SSF116726">
    <property type="entry name" value="TrkA C-terminal domain-like"/>
    <property type="match status" value="2"/>
</dbReference>
<dbReference type="Gene3D" id="3.30.70.1450">
    <property type="entry name" value="Regulator of K+ conductance, C-terminal domain"/>
    <property type="match status" value="2"/>
</dbReference>
<feature type="transmembrane region" description="Helical" evidence="7">
    <location>
        <begin position="172"/>
        <end position="194"/>
    </location>
</feature>
<dbReference type="RefSeq" id="WP_371755885.1">
    <property type="nucleotide sequence ID" value="NZ_JAYJLD010000049.1"/>
</dbReference>
<evidence type="ECO:0000256" key="2">
    <source>
        <dbReference type="ARBA" id="ARBA00022448"/>
    </source>
</evidence>
<dbReference type="EMBL" id="JAYJLD010000049">
    <property type="protein sequence ID" value="MEB3103757.1"/>
    <property type="molecule type" value="Genomic_DNA"/>
</dbReference>
<feature type="transmembrane region" description="Helical" evidence="7">
    <location>
        <begin position="504"/>
        <end position="523"/>
    </location>
</feature>
<evidence type="ECO:0000313" key="9">
    <source>
        <dbReference type="EMBL" id="MEB3103757.1"/>
    </source>
</evidence>
<name>A0ABU5ZPD3_9BACL</name>
<sequence>MTFQIGFVLAVVVIMIVFLVLEVARPEIIVFTSLSVLLLSGILTPDEALRGFSNQGMLTIALLFVVAGAVQNSGILNKAISLLLGHSNNLKTVLFRFMFPVTAISAFMNNTPIVVMLMSDIKKWSRDHHISPSKLLLPLSYAAIFGGMITLIGTATNLVVHGLMLDYGMRGMSMFQLSAVGIPAAILGILYMVFIGQKLLPDNKSLDETYYEKRREYLTEMVVSPDCTVIGKSIEQAGLRNLKGLFLFEIIRSKEHITPVPSYEKIEAGDRLLFSGDIATIVELQNIKGLYLETGTDLNMNHMKDGSAQLIEAVVSHHSGLLQKTIKQHNFRSRYDAAVVAVHRNHERIQGKIGDIVLRPGDTLLLLAGKEFFKRNAESSDFYLTSPVDSSIKPANSEKVKLILFIVLAMILVASLNWLSMFKASLLAVILLFITRSIVSEDVRKSVHLDVLLLIASSLGIGLALEKTGAAAWIALVIQKFGGGFDFISLPLLVYIMTNLLTEIITNTAAAVIMFPISVALANQMNIDPMGLIITMTIAASASFVTPIGYQTNLIVYGPGGYKFFDYVKVGLPLSLIYMVTTVSIVGILW</sequence>
<gene>
    <name evidence="9" type="ORF">VF724_19180</name>
</gene>
<dbReference type="PANTHER" id="PTHR43652">
    <property type="entry name" value="BASIC AMINO ACID ANTIPORTER YFCC-RELATED"/>
    <property type="match status" value="1"/>
</dbReference>
<comment type="subcellular location">
    <subcellularLocation>
        <location evidence="1">Membrane</location>
        <topology evidence="1">Multi-pass membrane protein</topology>
    </subcellularLocation>
</comment>
<reference evidence="9" key="1">
    <citation type="submission" date="2023-12" db="EMBL/GenBank/DDBJ databases">
        <title>Fervidustalea candida gen. nov., sp. nov., a novel member of the family Paenibacillaceae isolated from a geothermal area.</title>
        <authorList>
            <person name="Li W.-J."/>
            <person name="Jiao J.-Y."/>
            <person name="Chen Y."/>
        </authorList>
    </citation>
    <scope>NUCLEOTIDE SEQUENCE</scope>
    <source>
        <strain evidence="9">SYSU GA230002</strain>
    </source>
</reference>
<dbReference type="InterPro" id="IPR004680">
    <property type="entry name" value="Cit_transptr-like_dom"/>
</dbReference>
<dbReference type="Proteomes" id="UP001310386">
    <property type="component" value="Unassembled WGS sequence"/>
</dbReference>
<evidence type="ECO:0000256" key="5">
    <source>
        <dbReference type="ARBA" id="ARBA00022989"/>
    </source>
</evidence>
<feature type="domain" description="RCK C-terminal" evidence="8">
    <location>
        <begin position="298"/>
        <end position="382"/>
    </location>
</feature>
<feature type="transmembrane region" description="Helical" evidence="7">
    <location>
        <begin position="57"/>
        <end position="77"/>
    </location>
</feature>
<evidence type="ECO:0000256" key="4">
    <source>
        <dbReference type="ARBA" id="ARBA00022737"/>
    </source>
</evidence>
<dbReference type="PANTHER" id="PTHR43652:SF2">
    <property type="entry name" value="BASIC AMINO ACID ANTIPORTER YFCC-RELATED"/>
    <property type="match status" value="1"/>
</dbReference>
<dbReference type="InterPro" id="IPR006037">
    <property type="entry name" value="RCK_C"/>
</dbReference>
<feature type="domain" description="RCK C-terminal" evidence="8">
    <location>
        <begin position="206"/>
        <end position="290"/>
    </location>
</feature>
<evidence type="ECO:0000256" key="3">
    <source>
        <dbReference type="ARBA" id="ARBA00022692"/>
    </source>
</evidence>
<dbReference type="InterPro" id="IPR031312">
    <property type="entry name" value="Na/sul_symport_CS"/>
</dbReference>
<organism evidence="9 10">
    <name type="scientific">Ferviditalea candida</name>
    <dbReference type="NCBI Taxonomy" id="3108399"/>
    <lineage>
        <taxon>Bacteria</taxon>
        <taxon>Bacillati</taxon>
        <taxon>Bacillota</taxon>
        <taxon>Bacilli</taxon>
        <taxon>Bacillales</taxon>
        <taxon>Paenibacillaceae</taxon>
        <taxon>Ferviditalea</taxon>
    </lineage>
</organism>
<comment type="caution">
    <text evidence="9">The sequence shown here is derived from an EMBL/GenBank/DDBJ whole genome shotgun (WGS) entry which is preliminary data.</text>
</comment>
<feature type="transmembrane region" description="Helical" evidence="7">
    <location>
        <begin position="530"/>
        <end position="550"/>
    </location>
</feature>
<feature type="transmembrane region" description="Helical" evidence="7">
    <location>
        <begin position="447"/>
        <end position="465"/>
    </location>
</feature>
<protein>
    <submittedName>
        <fullName evidence="9">SLC13 family permease</fullName>
    </submittedName>
</protein>
<evidence type="ECO:0000256" key="7">
    <source>
        <dbReference type="SAM" id="Phobius"/>
    </source>
</evidence>
<dbReference type="InterPro" id="IPR036721">
    <property type="entry name" value="RCK_C_sf"/>
</dbReference>